<evidence type="ECO:0000313" key="2">
    <source>
        <dbReference type="Proteomes" id="UP000053557"/>
    </source>
</evidence>
<dbReference type="InterPro" id="IPR025855">
    <property type="entry name" value="Replic_Relax"/>
</dbReference>
<dbReference type="Proteomes" id="UP000053557">
    <property type="component" value="Unassembled WGS sequence"/>
</dbReference>
<dbReference type="RefSeq" id="WP_067715964.1">
    <property type="nucleotide sequence ID" value="NZ_LPVJ01000035.1"/>
</dbReference>
<comment type="caution">
    <text evidence="1">The sequence shown here is derived from an EMBL/GenBank/DDBJ whole genome shotgun (WGS) entry which is preliminary data.</text>
</comment>
<evidence type="ECO:0000313" key="1">
    <source>
        <dbReference type="EMBL" id="KUO95808.1"/>
    </source>
</evidence>
<reference evidence="1 2" key="1">
    <citation type="submission" date="2015-12" db="EMBL/GenBank/DDBJ databases">
        <title>Draft genome sequence of Acidibacillus ferrooxidans ITV001, isolated from a chalcopyrite acid mine drainage site in Brazil.</title>
        <authorList>
            <person name="Dall'Agnol H."/>
            <person name="Nancucheo I."/>
            <person name="Johnson B."/>
            <person name="Oliveira R."/>
            <person name="Leite L."/>
            <person name="Pylro V."/>
            <person name="Nunes G.L."/>
            <person name="Tzotzos G."/>
            <person name="Fernandes G.R."/>
            <person name="Dutra J."/>
            <person name="Orellana S.C."/>
            <person name="Oliveira G."/>
        </authorList>
    </citation>
    <scope>NUCLEOTIDE SEQUENCE [LARGE SCALE GENOMIC DNA]</scope>
    <source>
        <strain evidence="2">ITV01</strain>
    </source>
</reference>
<sequence length="301" mass="35073">MFVPRHIEREILLALYRYRMLTSEQLSLLLHYELPTLYNAFRTLKQKRWVEPLSLDFLPRNVKGWILTKEGMEVAFGLTKEYRIQLLRRSNSPIGQTEHLYGSNRFFTDLIRHSLHGPDEEGLIDWIGMRDGGDRYSIVDRKGKKTTPLRPDGIGTYRFANGNDVIFHVEYDTGSEHLWVLHNKLWQYVDILKQFWSNLSLVNVLFITRDPRRSERILGLWKVMREDAFRRQSVPAVWTVTEGTLAKQGPFASVWIGSEYTAASFQDFPRLDGRHADRSVPLGKQMHIQPFAKGVKGADQL</sequence>
<gene>
    <name evidence="1" type="ORF">ATW55_15040</name>
</gene>
<dbReference type="AlphaFoldDB" id="A0A117SXQ4"/>
<dbReference type="OrthoDB" id="2562278at2"/>
<protein>
    <recommendedName>
        <fullName evidence="3">Replication-relaxation</fullName>
    </recommendedName>
</protein>
<dbReference type="EMBL" id="LPVJ01000035">
    <property type="protein sequence ID" value="KUO95808.1"/>
    <property type="molecule type" value="Genomic_DNA"/>
</dbReference>
<accession>A0A117SXQ4</accession>
<keyword evidence="2" id="KW-1185">Reference proteome</keyword>
<proteinExistence type="predicted"/>
<dbReference type="Pfam" id="PF13814">
    <property type="entry name" value="Replic_Relax"/>
    <property type="match status" value="1"/>
</dbReference>
<organism evidence="1 2">
    <name type="scientific">Ferroacidibacillus organovorans</name>
    <dbReference type="NCBI Taxonomy" id="1765683"/>
    <lineage>
        <taxon>Bacteria</taxon>
        <taxon>Bacillati</taxon>
        <taxon>Bacillota</taxon>
        <taxon>Bacilli</taxon>
        <taxon>Bacillales</taxon>
        <taxon>Alicyclobacillaceae</taxon>
        <taxon>Ferroacidibacillus</taxon>
    </lineage>
</organism>
<evidence type="ECO:0008006" key="3">
    <source>
        <dbReference type="Google" id="ProtNLM"/>
    </source>
</evidence>
<name>A0A117SXQ4_9BACL</name>